<evidence type="ECO:0000313" key="1">
    <source>
        <dbReference type="EMBL" id="THV27072.1"/>
    </source>
</evidence>
<dbReference type="NCBIfam" id="TIGR00778">
    <property type="entry name" value="ahpD_dom"/>
    <property type="match status" value="1"/>
</dbReference>
<proteinExistence type="predicted"/>
<dbReference type="RefSeq" id="WP_136530792.1">
    <property type="nucleotide sequence ID" value="NZ_STGX01000012.1"/>
</dbReference>
<evidence type="ECO:0000313" key="2">
    <source>
        <dbReference type="Proteomes" id="UP000305792"/>
    </source>
</evidence>
<dbReference type="SUPFAM" id="SSF69118">
    <property type="entry name" value="AhpD-like"/>
    <property type="match status" value="1"/>
</dbReference>
<comment type="caution">
    <text evidence="1">The sequence shown here is derived from an EMBL/GenBank/DDBJ whole genome shotgun (WGS) entry which is preliminary data.</text>
</comment>
<dbReference type="AlphaFoldDB" id="A0A4S8PD07"/>
<name>A0A4S8PD07_9ACTN</name>
<dbReference type="InterPro" id="IPR029032">
    <property type="entry name" value="AhpD-like"/>
</dbReference>
<reference evidence="1 2" key="1">
    <citation type="journal article" date="2018" name="Int. J. Syst. Evol. Microbiol.">
        <title>Glycomyces paridis sp. nov., isolated from the medicinal plant Paris polyphylla.</title>
        <authorList>
            <person name="Fang X.M."/>
            <person name="Bai J.L."/>
            <person name="Su J."/>
            <person name="Zhao L.L."/>
            <person name="Liu H.Y."/>
            <person name="Ma B.P."/>
            <person name="Zhang Y.Q."/>
            <person name="Yu L.Y."/>
        </authorList>
    </citation>
    <scope>NUCLEOTIDE SEQUENCE [LARGE SCALE GENOMIC DNA]</scope>
    <source>
        <strain evidence="1 2">CPCC 204357</strain>
    </source>
</reference>
<dbReference type="GO" id="GO:0051920">
    <property type="term" value="F:peroxiredoxin activity"/>
    <property type="evidence" value="ECO:0007669"/>
    <property type="project" value="InterPro"/>
</dbReference>
<keyword evidence="1" id="KW-0238">DNA-binding</keyword>
<dbReference type="GO" id="GO:0003677">
    <property type="term" value="F:DNA binding"/>
    <property type="evidence" value="ECO:0007669"/>
    <property type="project" value="UniProtKB-KW"/>
</dbReference>
<keyword evidence="2" id="KW-1185">Reference proteome</keyword>
<dbReference type="InterPro" id="IPR004675">
    <property type="entry name" value="AhpD_core"/>
</dbReference>
<dbReference type="OrthoDB" id="3342615at2"/>
<protein>
    <submittedName>
        <fullName evidence="1">DNA-binding protein</fullName>
    </submittedName>
</protein>
<organism evidence="1 2">
    <name type="scientific">Glycomyces paridis</name>
    <dbReference type="NCBI Taxonomy" id="2126555"/>
    <lineage>
        <taxon>Bacteria</taxon>
        <taxon>Bacillati</taxon>
        <taxon>Actinomycetota</taxon>
        <taxon>Actinomycetes</taxon>
        <taxon>Glycomycetales</taxon>
        <taxon>Glycomycetaceae</taxon>
        <taxon>Glycomyces</taxon>
    </lineage>
</organism>
<dbReference type="Gene3D" id="1.20.1290.10">
    <property type="entry name" value="AhpD-like"/>
    <property type="match status" value="1"/>
</dbReference>
<dbReference type="Proteomes" id="UP000305792">
    <property type="component" value="Unassembled WGS sequence"/>
</dbReference>
<sequence>MSVKSGGPGVRHVTPVDPRDAEGLVAEVYRQVKAELGVIGSAITMLSPAPELLAPVWSLLRESLLVGGPEERKAKEVVATVIAVRNECRFCTDAHALMLHAAGESALAEAVRAGRPPREWAALADWALEPGPEGPFPAEAAPRFIGTALVFELITRLVKALAHNESPSAATSTRLGRSVASRLVRSAVAADLAPSSSLALLESWPDWARDVVVREPSWAAGSPVGRAYGAVRAMGAYGSMLLSDQAAEAVARTVGAAGTAIGAWPPALSGARDLPSQAALGAWLAVSAALAPAAVSESDVEEWRGDVFTDHCVVHLLTYGAMTAVDAVQDEIETRNVDA</sequence>
<gene>
    <name evidence="1" type="ORF">E9998_16505</name>
</gene>
<dbReference type="EMBL" id="STGX01000012">
    <property type="protein sequence ID" value="THV27072.1"/>
    <property type="molecule type" value="Genomic_DNA"/>
</dbReference>
<accession>A0A4S8PD07</accession>